<feature type="transmembrane region" description="Helical" evidence="6">
    <location>
        <begin position="198"/>
        <end position="220"/>
    </location>
</feature>
<keyword evidence="3 6" id="KW-0812">Transmembrane</keyword>
<feature type="transmembrane region" description="Helical" evidence="6">
    <location>
        <begin position="397"/>
        <end position="416"/>
    </location>
</feature>
<evidence type="ECO:0000256" key="6">
    <source>
        <dbReference type="SAM" id="Phobius"/>
    </source>
</evidence>
<evidence type="ECO:0000313" key="8">
    <source>
        <dbReference type="Proteomes" id="UP000033393"/>
    </source>
</evidence>
<dbReference type="Gene3D" id="1.20.1250.20">
    <property type="entry name" value="MFS general substrate transporter like domains"/>
    <property type="match status" value="1"/>
</dbReference>
<protein>
    <recommendedName>
        <fullName evidence="9">Nitrate transporter</fullName>
    </recommendedName>
</protein>
<dbReference type="EMBL" id="JYJG01000171">
    <property type="protein sequence ID" value="KJK46403.1"/>
    <property type="molecule type" value="Genomic_DNA"/>
</dbReference>
<proteinExistence type="inferred from homology"/>
<keyword evidence="8" id="KW-1185">Reference proteome</keyword>
<feature type="transmembrane region" description="Helical" evidence="6">
    <location>
        <begin position="241"/>
        <end position="263"/>
    </location>
</feature>
<accession>A0A0F0GYA1</accession>
<dbReference type="AlphaFoldDB" id="A0A0F0GYA1"/>
<reference evidence="7 8" key="1">
    <citation type="submission" date="2015-02" db="EMBL/GenBank/DDBJ databases">
        <authorList>
            <person name="Ju K.-S."/>
            <person name="Doroghazi J.R."/>
            <person name="Metcalf W."/>
        </authorList>
    </citation>
    <scope>NUCLEOTIDE SEQUENCE [LARGE SCALE GENOMIC DNA]</scope>
    <source>
        <strain evidence="7 8">NRRL B-16140</strain>
    </source>
</reference>
<dbReference type="InterPro" id="IPR011701">
    <property type="entry name" value="MFS"/>
</dbReference>
<feature type="transmembrane region" description="Helical" evidence="6">
    <location>
        <begin position="35"/>
        <end position="55"/>
    </location>
</feature>
<comment type="similarity">
    <text evidence="2">Belongs to the major facilitator superfamily. Nitrate/nitrite porter (TC 2.A.1.8) family.</text>
</comment>
<gene>
    <name evidence="7" type="ORF">UK23_23575</name>
</gene>
<evidence type="ECO:0000256" key="3">
    <source>
        <dbReference type="ARBA" id="ARBA00022692"/>
    </source>
</evidence>
<evidence type="ECO:0000256" key="4">
    <source>
        <dbReference type="ARBA" id="ARBA00022989"/>
    </source>
</evidence>
<dbReference type="CDD" id="cd17341">
    <property type="entry name" value="MFS_NRT2_like"/>
    <property type="match status" value="1"/>
</dbReference>
<dbReference type="PATRIC" id="fig|68170.10.peg.5958"/>
<comment type="subcellular location">
    <subcellularLocation>
        <location evidence="1">Membrane</location>
        <topology evidence="1">Multi-pass membrane protein</topology>
    </subcellularLocation>
</comment>
<evidence type="ECO:0008006" key="9">
    <source>
        <dbReference type="Google" id="ProtNLM"/>
    </source>
</evidence>
<dbReference type="InterPro" id="IPR036259">
    <property type="entry name" value="MFS_trans_sf"/>
</dbReference>
<feature type="transmembrane region" description="Helical" evidence="6">
    <location>
        <begin position="75"/>
        <end position="93"/>
    </location>
</feature>
<keyword evidence="4 6" id="KW-1133">Transmembrane helix</keyword>
<keyword evidence="5 6" id="KW-0472">Membrane</keyword>
<evidence type="ECO:0000256" key="5">
    <source>
        <dbReference type="ARBA" id="ARBA00023136"/>
    </source>
</evidence>
<comment type="caution">
    <text evidence="7">The sequence shown here is derived from an EMBL/GenBank/DDBJ whole genome shotgun (WGS) entry which is preliminary data.</text>
</comment>
<evidence type="ECO:0000256" key="1">
    <source>
        <dbReference type="ARBA" id="ARBA00004141"/>
    </source>
</evidence>
<dbReference type="Pfam" id="PF07690">
    <property type="entry name" value="MFS_1"/>
    <property type="match status" value="1"/>
</dbReference>
<feature type="transmembrane region" description="Helical" evidence="6">
    <location>
        <begin position="306"/>
        <end position="326"/>
    </location>
</feature>
<dbReference type="InterPro" id="IPR044772">
    <property type="entry name" value="NO3_transporter"/>
</dbReference>
<feature type="transmembrane region" description="Helical" evidence="6">
    <location>
        <begin position="275"/>
        <end position="294"/>
    </location>
</feature>
<sequence length="422" mass="44485">MRQRPTPPSPARKRWIDDWRPDDPAFWRQGGRRTALRNLLVSMTTQHLGFAVWLLWSEVAVSLPAAGFHFTVDQLLWLTALPSLLGSGLRLPYTFAVTRFGGRTWTAASAALLLIPTALLAACVSNSGTPYWMFLAASATAGLGGANFASSMAHVSFLYPGKHRGLALGINAAGGNLGVAVVQLAVPPVITATTGIHLAWAGLMWIPLIIATATAALLWTDNFTEANTNPRAYKEVLSHKDTWLTSALYLGTFGSFIGFSAALPLLIQTQFPEAHASYFAFLGALTGSAARPVGGWLADEHGGGKVTIAALTGVIAGVVAVIEALAEHSFALFLAAFLWLFITTGIGNGSTYQLIPRLYPTKQQSAAAIGIIGAIGGLGGFLITSAFAASLHDGGGLTPALTICCAYYAACLAITAKRFRRS</sequence>
<evidence type="ECO:0000256" key="2">
    <source>
        <dbReference type="ARBA" id="ARBA00008432"/>
    </source>
</evidence>
<dbReference type="GO" id="GO:0016020">
    <property type="term" value="C:membrane"/>
    <property type="evidence" value="ECO:0007669"/>
    <property type="project" value="UniProtKB-SubCell"/>
</dbReference>
<name>A0A0F0GYA1_LENAE</name>
<dbReference type="SUPFAM" id="SSF103473">
    <property type="entry name" value="MFS general substrate transporter"/>
    <property type="match status" value="1"/>
</dbReference>
<feature type="transmembrane region" description="Helical" evidence="6">
    <location>
        <begin position="105"/>
        <end position="125"/>
    </location>
</feature>
<evidence type="ECO:0000313" key="7">
    <source>
        <dbReference type="EMBL" id="KJK46403.1"/>
    </source>
</evidence>
<dbReference type="Proteomes" id="UP000033393">
    <property type="component" value="Unassembled WGS sequence"/>
</dbReference>
<feature type="transmembrane region" description="Helical" evidence="6">
    <location>
        <begin position="332"/>
        <end position="355"/>
    </location>
</feature>
<dbReference type="PANTHER" id="PTHR23515">
    <property type="entry name" value="HIGH-AFFINITY NITRATE TRANSPORTER 2.3"/>
    <property type="match status" value="1"/>
</dbReference>
<feature type="transmembrane region" description="Helical" evidence="6">
    <location>
        <begin position="367"/>
        <end position="391"/>
    </location>
</feature>
<dbReference type="GO" id="GO:0015112">
    <property type="term" value="F:nitrate transmembrane transporter activity"/>
    <property type="evidence" value="ECO:0007669"/>
    <property type="project" value="InterPro"/>
</dbReference>
<feature type="transmembrane region" description="Helical" evidence="6">
    <location>
        <begin position="165"/>
        <end position="186"/>
    </location>
</feature>
<feature type="transmembrane region" description="Helical" evidence="6">
    <location>
        <begin position="131"/>
        <end position="153"/>
    </location>
</feature>
<organism evidence="7 8">
    <name type="scientific">Lentzea aerocolonigenes</name>
    <name type="common">Lechevalieria aerocolonigenes</name>
    <name type="synonym">Saccharothrix aerocolonigenes</name>
    <dbReference type="NCBI Taxonomy" id="68170"/>
    <lineage>
        <taxon>Bacteria</taxon>
        <taxon>Bacillati</taxon>
        <taxon>Actinomycetota</taxon>
        <taxon>Actinomycetes</taxon>
        <taxon>Pseudonocardiales</taxon>
        <taxon>Pseudonocardiaceae</taxon>
        <taxon>Lentzea</taxon>
    </lineage>
</organism>